<name>A0A1I7W9Z1_HETBA</name>
<protein>
    <submittedName>
        <fullName evidence="2">Uncharacterized protein</fullName>
    </submittedName>
</protein>
<evidence type="ECO:0000313" key="2">
    <source>
        <dbReference type="WBParaSite" id="Hba_01473"/>
    </source>
</evidence>
<organism evidence="1 2">
    <name type="scientific">Heterorhabditis bacteriophora</name>
    <name type="common">Entomopathogenic nematode worm</name>
    <dbReference type="NCBI Taxonomy" id="37862"/>
    <lineage>
        <taxon>Eukaryota</taxon>
        <taxon>Metazoa</taxon>
        <taxon>Ecdysozoa</taxon>
        <taxon>Nematoda</taxon>
        <taxon>Chromadorea</taxon>
        <taxon>Rhabditida</taxon>
        <taxon>Rhabditina</taxon>
        <taxon>Rhabditomorpha</taxon>
        <taxon>Strongyloidea</taxon>
        <taxon>Heterorhabditidae</taxon>
        <taxon>Heterorhabditis</taxon>
    </lineage>
</organism>
<dbReference type="AlphaFoldDB" id="A0A1I7W9Z1"/>
<evidence type="ECO:0000313" key="1">
    <source>
        <dbReference type="Proteomes" id="UP000095283"/>
    </source>
</evidence>
<proteinExistence type="predicted"/>
<accession>A0A1I7W9Z1</accession>
<reference evidence="2" key="1">
    <citation type="submission" date="2016-11" db="UniProtKB">
        <authorList>
            <consortium name="WormBaseParasite"/>
        </authorList>
    </citation>
    <scope>IDENTIFICATION</scope>
</reference>
<keyword evidence="1" id="KW-1185">Reference proteome</keyword>
<dbReference type="Proteomes" id="UP000095283">
    <property type="component" value="Unplaced"/>
</dbReference>
<dbReference type="WBParaSite" id="Hba_01473">
    <property type="protein sequence ID" value="Hba_01473"/>
    <property type="gene ID" value="Hba_01473"/>
</dbReference>
<sequence>MILGELLLCPKKYCSGISITWRSILPTSSKTFFHFFADKCDKLFSLGIFFLNIAGRMLTKLHLIVKYN</sequence>